<feature type="compositionally biased region" description="Low complexity" evidence="1">
    <location>
        <begin position="453"/>
        <end position="469"/>
    </location>
</feature>
<dbReference type="Proteomes" id="UP001445732">
    <property type="component" value="Unassembled WGS sequence"/>
</dbReference>
<dbReference type="SUPFAM" id="SSF55874">
    <property type="entry name" value="ATPase domain of HSP90 chaperone/DNA topoisomerase II/histidine kinase"/>
    <property type="match status" value="1"/>
</dbReference>
<evidence type="ECO:0000256" key="1">
    <source>
        <dbReference type="SAM" id="MobiDB-lite"/>
    </source>
</evidence>
<dbReference type="InterPro" id="IPR036890">
    <property type="entry name" value="HATPase_C_sf"/>
</dbReference>
<feature type="region of interest" description="Disordered" evidence="1">
    <location>
        <begin position="442"/>
        <end position="492"/>
    </location>
</feature>
<dbReference type="EMBL" id="JBEGDD010000005">
    <property type="protein sequence ID" value="MEQ7155093.1"/>
    <property type="molecule type" value="Genomic_DNA"/>
</dbReference>
<accession>A0ABV1NN83</accession>
<proteinExistence type="predicted"/>
<dbReference type="RefSeq" id="WP_349684255.1">
    <property type="nucleotide sequence ID" value="NZ_JBEGDD010000005.1"/>
</dbReference>
<name>A0ABV1NN83_9CAUL</name>
<gene>
    <name evidence="2" type="ORF">ABN401_07695</name>
</gene>
<sequence length="653" mass="72944">MTITTDTSDRLLTEVERQQKYLDRLPDDFSFPLFNAAQALESQRRSGYRNTAAAAREIIDNAIEAGATRIDVCFERPKQLKAHQRAESISAVAFIDNGSGMIPKMAQYALSWGSGTHFDDPGFIGKFGFGLPNASINQTRLVEVYTKTADAGVITKAWLDAREVKEHGLQRIQEPVESTLPAFVQTYLDKKGIAFEHGTVVVWVNPDRITYRTPAVMREHLVDDFGVTYRYMLPKVELYVENTKVEAVDPLFLTPGARYFVDEAKGGAQMTADWNIAVKYARDPDTGQLVLKKVEDSSELDGTDASIEAAGAIYVRIARFPYGFAENGGKKADQPANRRFEIRKTRRGMAFVRAGREIETVDVFPKVLKDEAKGLGDWPLLQSYAYHWGVEVRFDPALDEVFGITNDKQTVRPIQDLWRILAAEGIDKQLGREQAWQRMTRAEERKNRTKAIAAKSEAPTEAETAAATADSISGQKTKVADRSKAAAREAFDKETKRRVKVDQLSLDQAQKALEDEAKRRPYVVDFYDEPRGPFYKPEWHNGVQVAVMINREHAFFQTLYGPLLNLPHGDQAKQALDVLLIALARAELAIDDEQCVLWYEAQRERAWSPFLGDALKALQQTMAPTDEEASEANDAGAGAETPDGVTPALEAAE</sequence>
<dbReference type="Gene3D" id="3.30.565.10">
    <property type="entry name" value="Histidine kinase-like ATPase, C-terminal domain"/>
    <property type="match status" value="1"/>
</dbReference>
<feature type="compositionally biased region" description="Basic and acidic residues" evidence="1">
    <location>
        <begin position="478"/>
        <end position="492"/>
    </location>
</feature>
<organism evidence="2 3">
    <name type="scientific">Brevundimonas aurifodinae</name>
    <dbReference type="NCBI Taxonomy" id="1508312"/>
    <lineage>
        <taxon>Bacteria</taxon>
        <taxon>Pseudomonadati</taxon>
        <taxon>Pseudomonadota</taxon>
        <taxon>Alphaproteobacteria</taxon>
        <taxon>Caulobacterales</taxon>
        <taxon>Caulobacteraceae</taxon>
        <taxon>Brevundimonas</taxon>
    </lineage>
</organism>
<protein>
    <submittedName>
        <fullName evidence="2">ATP-binding protein</fullName>
    </submittedName>
</protein>
<dbReference type="Pfam" id="PF13589">
    <property type="entry name" value="HATPase_c_3"/>
    <property type="match status" value="1"/>
</dbReference>
<keyword evidence="3" id="KW-1185">Reference proteome</keyword>
<evidence type="ECO:0000313" key="2">
    <source>
        <dbReference type="EMBL" id="MEQ7155093.1"/>
    </source>
</evidence>
<keyword evidence="2" id="KW-0547">Nucleotide-binding</keyword>
<evidence type="ECO:0000313" key="3">
    <source>
        <dbReference type="Proteomes" id="UP001445732"/>
    </source>
</evidence>
<dbReference type="GO" id="GO:0005524">
    <property type="term" value="F:ATP binding"/>
    <property type="evidence" value="ECO:0007669"/>
    <property type="project" value="UniProtKB-KW"/>
</dbReference>
<comment type="caution">
    <text evidence="2">The sequence shown here is derived from an EMBL/GenBank/DDBJ whole genome shotgun (WGS) entry which is preliminary data.</text>
</comment>
<reference evidence="2 3" key="1">
    <citation type="submission" date="2024-06" db="EMBL/GenBank/DDBJ databases">
        <title>Brevundimonas sp. C11.</title>
        <authorList>
            <person name="Maltman C."/>
        </authorList>
    </citation>
    <scope>NUCLEOTIDE SEQUENCE [LARGE SCALE GENOMIC DNA]</scope>
    <source>
        <strain evidence="2 3">C11</strain>
    </source>
</reference>
<feature type="region of interest" description="Disordered" evidence="1">
    <location>
        <begin position="621"/>
        <end position="653"/>
    </location>
</feature>
<keyword evidence="2" id="KW-0067">ATP-binding</keyword>